<organism evidence="2 3">
    <name type="scientific">Deinococcus depolymerans</name>
    <dbReference type="NCBI Taxonomy" id="392408"/>
    <lineage>
        <taxon>Bacteria</taxon>
        <taxon>Thermotogati</taxon>
        <taxon>Deinococcota</taxon>
        <taxon>Deinococci</taxon>
        <taxon>Deinococcales</taxon>
        <taxon>Deinococcaceae</taxon>
        <taxon>Deinococcus</taxon>
    </lineage>
</organism>
<proteinExistence type="predicted"/>
<name>A0ABN1CQX6_9DEIO</name>
<reference evidence="2 3" key="1">
    <citation type="journal article" date="2019" name="Int. J. Syst. Evol. Microbiol.">
        <title>The Global Catalogue of Microorganisms (GCM) 10K type strain sequencing project: providing services to taxonomists for standard genome sequencing and annotation.</title>
        <authorList>
            <consortium name="The Broad Institute Genomics Platform"/>
            <consortium name="The Broad Institute Genome Sequencing Center for Infectious Disease"/>
            <person name="Wu L."/>
            <person name="Ma J."/>
        </authorList>
    </citation>
    <scope>NUCLEOTIDE SEQUENCE [LARGE SCALE GENOMIC DNA]</scope>
    <source>
        <strain evidence="2 3">JCM 14368</strain>
    </source>
</reference>
<keyword evidence="3" id="KW-1185">Reference proteome</keyword>
<dbReference type="Pfam" id="PF18159">
    <property type="entry name" value="S_4TM"/>
    <property type="match status" value="1"/>
</dbReference>
<dbReference type="RefSeq" id="WP_343761526.1">
    <property type="nucleotide sequence ID" value="NZ_BAAADB010000034.1"/>
</dbReference>
<keyword evidence="1" id="KW-0812">Transmembrane</keyword>
<sequence length="293" mass="32608">MPDQASGISERQNQPELLALRVAIFRTFNRLKQVNTVVFYGTLLLAVLTVVDNLWFHRLPGSLAVVAALILVMEIIYRLWGQKQLEAGAVLADLYDYRLYGLPVPTGRTVRHPSITDVMPMAAGVDTTPFRDWYEGLDLFPPALQPLVCQLINATWDYQVRVRLSQAALWSAGVYGVGIVALAAGLNRPFRETAVTLLLPALPFLYQLLVLHVESRTSLLNLHGVKNGIEAMLRRADATVSNETLYAHQEHLFKHRASAFPIPNVIHNRVKGNVATELQLCLEALSSERPSVP</sequence>
<keyword evidence="1" id="KW-1133">Transmembrane helix</keyword>
<dbReference type="EMBL" id="BAAADB010000034">
    <property type="protein sequence ID" value="GAA0524018.1"/>
    <property type="molecule type" value="Genomic_DNA"/>
</dbReference>
<gene>
    <name evidence="2" type="ORF">GCM10008937_34420</name>
</gene>
<feature type="transmembrane region" description="Helical" evidence="1">
    <location>
        <begin position="167"/>
        <end position="187"/>
    </location>
</feature>
<feature type="transmembrane region" description="Helical" evidence="1">
    <location>
        <begin position="193"/>
        <end position="213"/>
    </location>
</feature>
<dbReference type="Proteomes" id="UP001500191">
    <property type="component" value="Unassembled WGS sequence"/>
</dbReference>
<dbReference type="InterPro" id="IPR049920">
    <property type="entry name" value="IK1_05631-like"/>
</dbReference>
<comment type="caution">
    <text evidence="2">The sequence shown here is derived from an EMBL/GenBank/DDBJ whole genome shotgun (WGS) entry which is preliminary data.</text>
</comment>
<keyword evidence="1" id="KW-0472">Membrane</keyword>
<feature type="transmembrane region" description="Helical" evidence="1">
    <location>
        <begin position="62"/>
        <end position="80"/>
    </location>
</feature>
<accession>A0ABN1CQX6</accession>
<protein>
    <submittedName>
        <fullName evidence="2">Uncharacterized protein</fullName>
    </submittedName>
</protein>
<evidence type="ECO:0000313" key="2">
    <source>
        <dbReference type="EMBL" id="GAA0524018.1"/>
    </source>
</evidence>
<feature type="transmembrane region" description="Helical" evidence="1">
    <location>
        <begin position="37"/>
        <end position="56"/>
    </location>
</feature>
<evidence type="ECO:0000256" key="1">
    <source>
        <dbReference type="SAM" id="Phobius"/>
    </source>
</evidence>
<evidence type="ECO:0000313" key="3">
    <source>
        <dbReference type="Proteomes" id="UP001500191"/>
    </source>
</evidence>